<keyword evidence="2" id="KW-0472">Membrane</keyword>
<comment type="caution">
    <text evidence="3">The sequence shown here is derived from an EMBL/GenBank/DDBJ whole genome shotgun (WGS) entry which is preliminary data.</text>
</comment>
<keyword evidence="2" id="KW-1133">Transmembrane helix</keyword>
<evidence type="ECO:0000313" key="3">
    <source>
        <dbReference type="EMBL" id="RJE23483.1"/>
    </source>
</evidence>
<evidence type="ECO:0008006" key="5">
    <source>
        <dbReference type="Google" id="ProtNLM"/>
    </source>
</evidence>
<keyword evidence="4" id="KW-1185">Reference proteome</keyword>
<feature type="region of interest" description="Disordered" evidence="1">
    <location>
        <begin position="1"/>
        <end position="73"/>
    </location>
</feature>
<dbReference type="EMBL" id="MVGC01000119">
    <property type="protein sequence ID" value="RJE23483.1"/>
    <property type="molecule type" value="Genomic_DNA"/>
</dbReference>
<accession>A0A3A2ZMJ5</accession>
<feature type="compositionally biased region" description="Basic and acidic residues" evidence="1">
    <location>
        <begin position="131"/>
        <end position="143"/>
    </location>
</feature>
<reference evidence="4" key="1">
    <citation type="submission" date="2017-02" db="EMBL/GenBank/DDBJ databases">
        <authorList>
            <person name="Tafer H."/>
            <person name="Lopandic K."/>
        </authorList>
    </citation>
    <scope>NUCLEOTIDE SEQUENCE [LARGE SCALE GENOMIC DNA]</scope>
    <source>
        <strain evidence="4">CBS 366.77</strain>
    </source>
</reference>
<sequence>MSQDARESGSQPIDSHDSWGEKEVYSPGLKPTHLDVPNGDARSVNRGRNHTTDPRGSASRSQEESTIGDGYQNLKPKLRTLPAWIRSFDYAVDKSESSPADRLLPPEPDEALVAQHNHSPYTATKPGYKNARAENLDTEPRRESRWKNFSKDIAYPREGGVEQQYVTPDWLNENMGDYSTPWGASLMGDEDSEDPMRQKRRRQIWFLRLHNNLLRSPIVPLILRLTVWCFSVAALGLGGSIQHLSGKYNHPQGASALMAIIVDAVALVYLVYITVDEYTSKPLGLRPPLAKARLILLDIFFIVFDSANLSLAFDSLSSVKGSCTVAEVNSKVAPKNDLICDRQKALASVLLIALIAWLMTFSISVLR</sequence>
<dbReference type="GO" id="GO:0000324">
    <property type="term" value="C:fungal-type vacuole"/>
    <property type="evidence" value="ECO:0007669"/>
    <property type="project" value="TreeGrafter"/>
</dbReference>
<dbReference type="PANTHER" id="PTHR36819:SF1">
    <property type="entry name" value="REGULATOR OF PHOSPHOLIPASE D SRF1"/>
    <property type="match status" value="1"/>
</dbReference>
<feature type="region of interest" description="Disordered" evidence="1">
    <location>
        <begin position="119"/>
        <end position="143"/>
    </location>
</feature>
<organism evidence="3 4">
    <name type="scientific">Aspergillus sclerotialis</name>
    <dbReference type="NCBI Taxonomy" id="2070753"/>
    <lineage>
        <taxon>Eukaryota</taxon>
        <taxon>Fungi</taxon>
        <taxon>Dikarya</taxon>
        <taxon>Ascomycota</taxon>
        <taxon>Pezizomycotina</taxon>
        <taxon>Eurotiomycetes</taxon>
        <taxon>Eurotiomycetidae</taxon>
        <taxon>Eurotiales</taxon>
        <taxon>Aspergillaceae</taxon>
        <taxon>Aspergillus</taxon>
        <taxon>Aspergillus subgen. Polypaecilum</taxon>
    </lineage>
</organism>
<feature type="transmembrane region" description="Helical" evidence="2">
    <location>
        <begin position="253"/>
        <end position="273"/>
    </location>
</feature>
<name>A0A3A2ZMJ5_9EURO</name>
<evidence type="ECO:0000313" key="4">
    <source>
        <dbReference type="Proteomes" id="UP000266188"/>
    </source>
</evidence>
<feature type="compositionally biased region" description="Basic and acidic residues" evidence="1">
    <location>
        <begin position="14"/>
        <end position="24"/>
    </location>
</feature>
<proteinExistence type="predicted"/>
<dbReference type="OrthoDB" id="2589563at2759"/>
<dbReference type="GO" id="GO:0071944">
    <property type="term" value="C:cell periphery"/>
    <property type="evidence" value="ECO:0007669"/>
    <property type="project" value="TreeGrafter"/>
</dbReference>
<feature type="transmembrane region" description="Helical" evidence="2">
    <location>
        <begin position="345"/>
        <end position="366"/>
    </location>
</feature>
<keyword evidence="2" id="KW-0812">Transmembrane</keyword>
<dbReference type="PANTHER" id="PTHR36819">
    <property type="entry name" value="REGULATOR OF PHOSPHOLIPASE D SRF1"/>
    <property type="match status" value="1"/>
</dbReference>
<dbReference type="Proteomes" id="UP000266188">
    <property type="component" value="Unassembled WGS sequence"/>
</dbReference>
<protein>
    <recommendedName>
        <fullName evidence="5">Regulator of phospholipase D SRF1</fullName>
    </recommendedName>
</protein>
<dbReference type="InterPro" id="IPR037737">
    <property type="entry name" value="Srf1"/>
</dbReference>
<evidence type="ECO:0000256" key="2">
    <source>
        <dbReference type="SAM" id="Phobius"/>
    </source>
</evidence>
<dbReference type="AlphaFoldDB" id="A0A3A2ZMJ5"/>
<evidence type="ECO:0000256" key="1">
    <source>
        <dbReference type="SAM" id="MobiDB-lite"/>
    </source>
</evidence>
<feature type="transmembrane region" description="Helical" evidence="2">
    <location>
        <begin position="221"/>
        <end position="241"/>
    </location>
</feature>
<gene>
    <name evidence="3" type="ORF">PHISCL_04196</name>
</gene>